<name>A0A2P6S608_ROSCH</name>
<gene>
    <name evidence="1" type="ORF">RchiOBHm_Chr2g0174001</name>
</gene>
<dbReference type="AlphaFoldDB" id="A0A2P6S608"/>
<accession>A0A2P6S608</accession>
<dbReference type="Gramene" id="PRQ54117">
    <property type="protein sequence ID" value="PRQ54117"/>
    <property type="gene ID" value="RchiOBHm_Chr2g0174001"/>
</dbReference>
<evidence type="ECO:0000313" key="2">
    <source>
        <dbReference type="Proteomes" id="UP000238479"/>
    </source>
</evidence>
<reference evidence="1 2" key="1">
    <citation type="journal article" date="2018" name="Nat. Genet.">
        <title>The Rosa genome provides new insights in the design of modern roses.</title>
        <authorList>
            <person name="Bendahmane M."/>
        </authorList>
    </citation>
    <scope>NUCLEOTIDE SEQUENCE [LARGE SCALE GENOMIC DNA]</scope>
    <source>
        <strain evidence="2">cv. Old Blush</strain>
    </source>
</reference>
<protein>
    <submittedName>
        <fullName evidence="1">Uncharacterized protein</fullName>
    </submittedName>
</protein>
<keyword evidence="2" id="KW-1185">Reference proteome</keyword>
<dbReference type="STRING" id="74649.A0A2P6S608"/>
<proteinExistence type="predicted"/>
<comment type="caution">
    <text evidence="1">The sequence shown here is derived from an EMBL/GenBank/DDBJ whole genome shotgun (WGS) entry which is preliminary data.</text>
</comment>
<dbReference type="EMBL" id="PDCK01000040">
    <property type="protein sequence ID" value="PRQ54117.1"/>
    <property type="molecule type" value="Genomic_DNA"/>
</dbReference>
<sequence length="49" mass="6108">MKVRVVYRKVRDYIRYDLKEITFPSSLPDPPYITWHDRFLLRHSFIIII</sequence>
<dbReference type="PANTHER" id="PTHR36064">
    <property type="entry name" value="EMBRYO DEFECTIVE 2735"/>
    <property type="match status" value="1"/>
</dbReference>
<dbReference type="Proteomes" id="UP000238479">
    <property type="component" value="Chromosome 2"/>
</dbReference>
<organism evidence="1 2">
    <name type="scientific">Rosa chinensis</name>
    <name type="common">China rose</name>
    <dbReference type="NCBI Taxonomy" id="74649"/>
    <lineage>
        <taxon>Eukaryota</taxon>
        <taxon>Viridiplantae</taxon>
        <taxon>Streptophyta</taxon>
        <taxon>Embryophyta</taxon>
        <taxon>Tracheophyta</taxon>
        <taxon>Spermatophyta</taxon>
        <taxon>Magnoliopsida</taxon>
        <taxon>eudicotyledons</taxon>
        <taxon>Gunneridae</taxon>
        <taxon>Pentapetalae</taxon>
        <taxon>rosids</taxon>
        <taxon>fabids</taxon>
        <taxon>Rosales</taxon>
        <taxon>Rosaceae</taxon>
        <taxon>Rosoideae</taxon>
        <taxon>Rosoideae incertae sedis</taxon>
        <taxon>Rosa</taxon>
    </lineage>
</organism>
<evidence type="ECO:0000313" key="1">
    <source>
        <dbReference type="EMBL" id="PRQ54117.1"/>
    </source>
</evidence>